<comment type="similarity">
    <text evidence="2 8">Belongs to the class-V pyridoxal-phosphate-dependent aminotransferase family. Csd subfamily.</text>
</comment>
<dbReference type="GO" id="GO:0031071">
    <property type="term" value="F:cysteine desulfurase activity"/>
    <property type="evidence" value="ECO:0007669"/>
    <property type="project" value="UniProtKB-UniRule"/>
</dbReference>
<dbReference type="STRING" id="1325564.NSJP_2814"/>
<evidence type="ECO:0000256" key="6">
    <source>
        <dbReference type="ARBA" id="ARBA00050776"/>
    </source>
</evidence>
<comment type="cofactor">
    <cofactor evidence="1 7">
        <name>pyridoxal 5'-phosphate</name>
        <dbReference type="ChEBI" id="CHEBI:597326"/>
    </cofactor>
</comment>
<feature type="compositionally biased region" description="Low complexity" evidence="9">
    <location>
        <begin position="45"/>
        <end position="57"/>
    </location>
</feature>
<dbReference type="KEGG" id="nja:NSJP_2814"/>
<evidence type="ECO:0000256" key="2">
    <source>
        <dbReference type="ARBA" id="ARBA00010447"/>
    </source>
</evidence>
<dbReference type="InterPro" id="IPR015424">
    <property type="entry name" value="PyrdxlP-dep_Trfase"/>
</dbReference>
<accession>A0A1W1I7T3</accession>
<evidence type="ECO:0000256" key="7">
    <source>
        <dbReference type="RuleBase" id="RU004504"/>
    </source>
</evidence>
<dbReference type="InterPro" id="IPR020578">
    <property type="entry name" value="Aminotrans_V_PyrdxlP_BS"/>
</dbReference>
<evidence type="ECO:0000256" key="5">
    <source>
        <dbReference type="ARBA" id="ARBA00022898"/>
    </source>
</evidence>
<keyword evidence="12" id="KW-1185">Reference proteome</keyword>
<protein>
    <recommendedName>
        <fullName evidence="3 8">Cysteine desulfurase</fullName>
        <ecNumber evidence="3 8">2.8.1.7</ecNumber>
    </recommendedName>
</protein>
<dbReference type="InterPro" id="IPR015421">
    <property type="entry name" value="PyrdxlP-dep_Trfase_major"/>
</dbReference>
<evidence type="ECO:0000256" key="1">
    <source>
        <dbReference type="ARBA" id="ARBA00001933"/>
    </source>
</evidence>
<evidence type="ECO:0000313" key="11">
    <source>
        <dbReference type="EMBL" id="SLM48981.1"/>
    </source>
</evidence>
<dbReference type="RefSeq" id="WP_080887290.1">
    <property type="nucleotide sequence ID" value="NZ_LT828648.1"/>
</dbReference>
<evidence type="ECO:0000259" key="10">
    <source>
        <dbReference type="Pfam" id="PF00266"/>
    </source>
</evidence>
<dbReference type="PROSITE" id="PS00595">
    <property type="entry name" value="AA_TRANSFER_CLASS_5"/>
    <property type="match status" value="1"/>
</dbReference>
<dbReference type="SUPFAM" id="SSF53383">
    <property type="entry name" value="PLP-dependent transferases"/>
    <property type="match status" value="1"/>
</dbReference>
<dbReference type="InterPro" id="IPR000192">
    <property type="entry name" value="Aminotrans_V_dom"/>
</dbReference>
<dbReference type="Gene3D" id="3.40.640.10">
    <property type="entry name" value="Type I PLP-dependent aspartate aminotransferase-like (Major domain)"/>
    <property type="match status" value="1"/>
</dbReference>
<dbReference type="GO" id="GO:0030170">
    <property type="term" value="F:pyridoxal phosphate binding"/>
    <property type="evidence" value="ECO:0007669"/>
    <property type="project" value="UniProtKB-UniRule"/>
</dbReference>
<dbReference type="EC" id="2.8.1.7" evidence="3 8"/>
<organism evidence="11 12">
    <name type="scientific">Nitrospira japonica</name>
    <dbReference type="NCBI Taxonomy" id="1325564"/>
    <lineage>
        <taxon>Bacteria</taxon>
        <taxon>Pseudomonadati</taxon>
        <taxon>Nitrospirota</taxon>
        <taxon>Nitrospiria</taxon>
        <taxon>Nitrospirales</taxon>
        <taxon>Nitrospiraceae</taxon>
        <taxon>Nitrospira</taxon>
    </lineage>
</organism>
<feature type="domain" description="Aminotransferase class V" evidence="10">
    <location>
        <begin position="230"/>
        <end position="599"/>
    </location>
</feature>
<dbReference type="Proteomes" id="UP000192042">
    <property type="component" value="Chromosome I"/>
</dbReference>
<reference evidence="11 12" key="1">
    <citation type="submission" date="2017-03" db="EMBL/GenBank/DDBJ databases">
        <authorList>
            <person name="Afonso C.L."/>
            <person name="Miller P.J."/>
            <person name="Scott M.A."/>
            <person name="Spackman E."/>
            <person name="Goraichik I."/>
            <person name="Dimitrov K.M."/>
            <person name="Suarez D.L."/>
            <person name="Swayne D.E."/>
        </authorList>
    </citation>
    <scope>NUCLEOTIDE SEQUENCE [LARGE SCALE GENOMIC DNA]</scope>
    <source>
        <strain evidence="11">Genome sequencing of Nitrospira japonica strain NJ11</strain>
    </source>
</reference>
<sequence length="609" mass="65095">MDSQIPDQIPHGDDPFDTALITKLAKEFYSESGRAAQDPSSLPGTSSSIPTAPTTIAGVPGSVPNGLGMIPTLPVAFPDFPVDKPQNPGLSGGYPLATADVHPPVHAGQTSAQTALPAGRSLPSGEHTADSREAYPFGEPRCNGEVFSARNTQPSLNSPYPKAVSSFPTVDTAIATPDFYFLRGTDSAVTTANPVRNEYVSRPSLSVLEVESIRGDFPALQQRVNGHPLIWLDNAATTHKPQSVIDATSRFYSRDNSNIHRAAHALAARATELYEGGREKVRQFIGAADAKEIVFLRGTTEAVNLVAQTYGRANIGRGDEILLTTMEHHANIVPWQMLAERSGAVLRVAPINDAGELILEQFAALLSSRTKLVAVTHVSNALGTINPVEAIIGMAHAQGIPVLVDGAQSAPHFPINVQAMDCDFFVFSGHKIFGPTGIGVLYGKAPLLERMPPYQGGGNMIKDVTFEKTTYHGIPQKFEAGTQDIAGVVGLGAAIDYLTTLGMPAIAAYEHELLEYATRALSSVRGLRPIGTASTKASVLSFVMNGLQNEQVGRHLDRYGIAVRSGHHCAQPTVRRFGLEGTVRPSLAFYNTREEIDILVRALHGLARP</sequence>
<dbReference type="EMBL" id="LT828648">
    <property type="protein sequence ID" value="SLM48981.1"/>
    <property type="molecule type" value="Genomic_DNA"/>
</dbReference>
<evidence type="ECO:0000313" key="12">
    <source>
        <dbReference type="Proteomes" id="UP000192042"/>
    </source>
</evidence>
<dbReference type="NCBIfam" id="TIGR01979">
    <property type="entry name" value="sufS"/>
    <property type="match status" value="1"/>
</dbReference>
<dbReference type="InterPro" id="IPR010970">
    <property type="entry name" value="Cys_dSase_SufS"/>
</dbReference>
<dbReference type="Gene3D" id="3.90.1150.10">
    <property type="entry name" value="Aspartate Aminotransferase, domain 1"/>
    <property type="match status" value="1"/>
</dbReference>
<dbReference type="InterPro" id="IPR015422">
    <property type="entry name" value="PyrdxlP-dep_Trfase_small"/>
</dbReference>
<dbReference type="Pfam" id="PF00266">
    <property type="entry name" value="Aminotran_5"/>
    <property type="match status" value="1"/>
</dbReference>
<comment type="function">
    <text evidence="8">Catalyzes the removal of elemental sulfur and selenium atoms from L-cysteine, L-cystine, L-selenocysteine, and L-selenocystine to produce L-alanine.</text>
</comment>
<dbReference type="PANTHER" id="PTHR43586:SF8">
    <property type="entry name" value="CYSTEINE DESULFURASE 1, CHLOROPLASTIC"/>
    <property type="match status" value="1"/>
</dbReference>
<evidence type="ECO:0000256" key="8">
    <source>
        <dbReference type="RuleBase" id="RU004506"/>
    </source>
</evidence>
<name>A0A1W1I7T3_9BACT</name>
<dbReference type="CDD" id="cd06453">
    <property type="entry name" value="SufS_like"/>
    <property type="match status" value="1"/>
</dbReference>
<dbReference type="GO" id="GO:0006534">
    <property type="term" value="P:cysteine metabolic process"/>
    <property type="evidence" value="ECO:0007669"/>
    <property type="project" value="UniProtKB-UniRule"/>
</dbReference>
<keyword evidence="4 8" id="KW-0808">Transferase</keyword>
<dbReference type="AlphaFoldDB" id="A0A1W1I7T3"/>
<evidence type="ECO:0000256" key="3">
    <source>
        <dbReference type="ARBA" id="ARBA00012239"/>
    </source>
</evidence>
<proteinExistence type="inferred from homology"/>
<dbReference type="PANTHER" id="PTHR43586">
    <property type="entry name" value="CYSTEINE DESULFURASE"/>
    <property type="match status" value="1"/>
</dbReference>
<evidence type="ECO:0000256" key="4">
    <source>
        <dbReference type="ARBA" id="ARBA00022679"/>
    </source>
</evidence>
<gene>
    <name evidence="11" type="ORF">NSJP_2814</name>
</gene>
<keyword evidence="5 8" id="KW-0663">Pyridoxal phosphate</keyword>
<evidence type="ECO:0000256" key="9">
    <source>
        <dbReference type="SAM" id="MobiDB-lite"/>
    </source>
</evidence>
<comment type="catalytic activity">
    <reaction evidence="6 8">
        <text>(sulfur carrier)-H + L-cysteine = (sulfur carrier)-SH + L-alanine</text>
        <dbReference type="Rhea" id="RHEA:43892"/>
        <dbReference type="Rhea" id="RHEA-COMP:14737"/>
        <dbReference type="Rhea" id="RHEA-COMP:14739"/>
        <dbReference type="ChEBI" id="CHEBI:29917"/>
        <dbReference type="ChEBI" id="CHEBI:35235"/>
        <dbReference type="ChEBI" id="CHEBI:57972"/>
        <dbReference type="ChEBI" id="CHEBI:64428"/>
        <dbReference type="EC" id="2.8.1.7"/>
    </reaction>
</comment>
<feature type="region of interest" description="Disordered" evidence="9">
    <location>
        <begin position="31"/>
        <end position="57"/>
    </location>
</feature>